<dbReference type="RefSeq" id="NP_986439.2">
    <property type="nucleotide sequence ID" value="NM_211501.2"/>
</dbReference>
<dbReference type="InParanoid" id="Q751D4"/>
<protein>
    <submittedName>
        <fullName evidence="1">AGL228Cp</fullName>
    </submittedName>
</protein>
<dbReference type="GeneID" id="4622732"/>
<dbReference type="OMA" id="DKTRNYQ"/>
<sequence>MHTLSSVRDSVTKFQAEPLHDNPDYVVLQQARRHADRRLAEVRYVAKQMQQLYQQLDKTRNYQEFVDVLMNNRALLREVFTLEKNTARRVATPRVQWSKYGVDVEAYVIERGRSAVGAACGWGFEDE</sequence>
<dbReference type="Proteomes" id="UP000000591">
    <property type="component" value="Chromosome VII"/>
</dbReference>
<proteinExistence type="predicted"/>
<keyword evidence="2" id="KW-1185">Reference proteome</keyword>
<dbReference type="eggNOG" id="ENOG502S8R2">
    <property type="taxonomic scope" value="Eukaryota"/>
</dbReference>
<reference evidence="2" key="2">
    <citation type="journal article" date="2013" name="G3 (Bethesda)">
        <title>Genomes of Ashbya fungi isolated from insects reveal four mating-type loci, numerous translocations, lack of transposons, and distinct gene duplications.</title>
        <authorList>
            <person name="Dietrich F.S."/>
            <person name="Voegeli S."/>
            <person name="Kuo S."/>
            <person name="Philippsen P."/>
        </authorList>
    </citation>
    <scope>GENOME REANNOTATION</scope>
    <source>
        <strain evidence="2">ATCC 10895 / CBS 109.51 / FGSC 9923 / NRRL Y-1056</strain>
    </source>
</reference>
<organism evidence="1 2">
    <name type="scientific">Eremothecium gossypii (strain ATCC 10895 / CBS 109.51 / FGSC 9923 / NRRL Y-1056)</name>
    <name type="common">Yeast</name>
    <name type="synonym">Ashbya gossypii</name>
    <dbReference type="NCBI Taxonomy" id="284811"/>
    <lineage>
        <taxon>Eukaryota</taxon>
        <taxon>Fungi</taxon>
        <taxon>Dikarya</taxon>
        <taxon>Ascomycota</taxon>
        <taxon>Saccharomycotina</taxon>
        <taxon>Saccharomycetes</taxon>
        <taxon>Saccharomycetales</taxon>
        <taxon>Saccharomycetaceae</taxon>
        <taxon>Eremothecium</taxon>
    </lineage>
</organism>
<dbReference type="AlphaFoldDB" id="Q751D4"/>
<dbReference type="EMBL" id="AE016820">
    <property type="protein sequence ID" value="AAS54263.2"/>
    <property type="molecule type" value="Genomic_DNA"/>
</dbReference>
<name>Q751D4_EREGS</name>
<gene>
    <name evidence="1" type="ORF">AGOS_AGL228C</name>
</gene>
<evidence type="ECO:0000313" key="2">
    <source>
        <dbReference type="Proteomes" id="UP000000591"/>
    </source>
</evidence>
<reference evidence="1 2" key="1">
    <citation type="journal article" date="2004" name="Science">
        <title>The Ashbya gossypii genome as a tool for mapping the ancient Saccharomyces cerevisiae genome.</title>
        <authorList>
            <person name="Dietrich F.S."/>
            <person name="Voegeli S."/>
            <person name="Brachat S."/>
            <person name="Lerch A."/>
            <person name="Gates K."/>
            <person name="Steiner S."/>
            <person name="Mohr C."/>
            <person name="Pohlmann R."/>
            <person name="Luedi P."/>
            <person name="Choi S."/>
            <person name="Wing R.A."/>
            <person name="Flavier A."/>
            <person name="Gaffney T.D."/>
            <person name="Philippsen P."/>
        </authorList>
    </citation>
    <scope>NUCLEOTIDE SEQUENCE [LARGE SCALE GENOMIC DNA]</scope>
    <source>
        <strain evidence="2">ATCC 10895 / CBS 109.51 / FGSC 9923 / NRRL Y-1056</strain>
    </source>
</reference>
<dbReference type="FunCoup" id="Q751D4">
    <property type="interactions" value="240"/>
</dbReference>
<dbReference type="KEGG" id="ago:AGOS_AGL228C"/>
<dbReference type="HOGENOM" id="CLU_152070_0_0_1"/>
<dbReference type="STRING" id="284811.Q751D4"/>
<accession>Q751D4</accession>
<evidence type="ECO:0000313" key="1">
    <source>
        <dbReference type="EMBL" id="AAS54263.2"/>
    </source>
</evidence>
<dbReference type="OrthoDB" id="4067598at2759"/>